<sequence>MMPAAAYGQSAPPSDPPLPAMALGTTTFLDAEGGPGTLVHWNSTAYVANRVNDGSGNAAPVDFRTDSQGAVLHVAHTSKMKFLGAYVGAEVLLPIAHVRVRSGQLSESTTGIGDPILGAVLQWTGKKLLGKPFAARLDLNVAVPIGSYDRDNLVNIGNKAWSISPYLALTWQPVDRFEISSRITYNWMSKSTAPPYATKLANWQAGEQLAINLSGSYELSKTWRIGIGGYTLQQVSDSKAEDQRILGARQRVWGVGPGVRWSHGNQMLILTAYKEFAAENRPEGYQGGLRMIALF</sequence>
<dbReference type="AlphaFoldDB" id="A0A6A1TM35"/>
<feature type="region of interest" description="Disordered" evidence="1">
    <location>
        <begin position="1"/>
        <end position="22"/>
    </location>
</feature>
<comment type="caution">
    <text evidence="2">The sequence shown here is derived from an EMBL/GenBank/DDBJ whole genome shotgun (WGS) entry which is preliminary data.</text>
</comment>
<name>A0A6A1TM35_NEOGA</name>
<dbReference type="InterPro" id="IPR025737">
    <property type="entry name" value="FApF"/>
</dbReference>
<dbReference type="Proteomes" id="UP000386575">
    <property type="component" value="Unassembled WGS sequence"/>
</dbReference>
<reference evidence="2 3" key="1">
    <citation type="submission" date="2019-09" db="EMBL/GenBank/DDBJ databases">
        <title>Genome sequencing of Ng87 strain.</title>
        <authorList>
            <person name="Karasev E.S."/>
            <person name="Andronov E."/>
        </authorList>
    </citation>
    <scope>NUCLEOTIDE SEQUENCE [LARGE SCALE GENOMIC DNA]</scope>
    <source>
        <strain evidence="2 3">Ng87</strain>
    </source>
</reference>
<protein>
    <recommendedName>
        <fullName evidence="4">Transporter</fullName>
    </recommendedName>
</protein>
<gene>
    <name evidence="2" type="ORF">F4V91_02240</name>
</gene>
<accession>A0A6A1TM35</accession>
<dbReference type="RefSeq" id="WP_151041011.1">
    <property type="nucleotide sequence ID" value="NZ_VZUL01000002.1"/>
</dbReference>
<evidence type="ECO:0000313" key="3">
    <source>
        <dbReference type="Proteomes" id="UP000386575"/>
    </source>
</evidence>
<dbReference type="Pfam" id="PF13557">
    <property type="entry name" value="Phenol_MetA_deg"/>
    <property type="match status" value="1"/>
</dbReference>
<organism evidence="2 3">
    <name type="scientific">Neorhizobium galegae</name>
    <name type="common">Rhizobium galegae</name>
    <dbReference type="NCBI Taxonomy" id="399"/>
    <lineage>
        <taxon>Bacteria</taxon>
        <taxon>Pseudomonadati</taxon>
        <taxon>Pseudomonadota</taxon>
        <taxon>Alphaproteobacteria</taxon>
        <taxon>Hyphomicrobiales</taxon>
        <taxon>Rhizobiaceae</taxon>
        <taxon>Rhizobium/Agrobacterium group</taxon>
        <taxon>Neorhizobium</taxon>
    </lineage>
</organism>
<evidence type="ECO:0000256" key="1">
    <source>
        <dbReference type="SAM" id="MobiDB-lite"/>
    </source>
</evidence>
<proteinExistence type="predicted"/>
<evidence type="ECO:0008006" key="4">
    <source>
        <dbReference type="Google" id="ProtNLM"/>
    </source>
</evidence>
<dbReference type="EMBL" id="VZUL01000002">
    <property type="protein sequence ID" value="KAB1085358.1"/>
    <property type="molecule type" value="Genomic_DNA"/>
</dbReference>
<evidence type="ECO:0000313" key="2">
    <source>
        <dbReference type="EMBL" id="KAB1085358.1"/>
    </source>
</evidence>